<dbReference type="Proteomes" id="UP000269221">
    <property type="component" value="Unassembled WGS sequence"/>
</dbReference>
<dbReference type="InterPro" id="IPR043502">
    <property type="entry name" value="DNA/RNA_pol_sf"/>
</dbReference>
<dbReference type="Pfam" id="PF00078">
    <property type="entry name" value="RVT_1"/>
    <property type="match status" value="1"/>
</dbReference>
<feature type="region of interest" description="Disordered" evidence="4">
    <location>
        <begin position="1069"/>
        <end position="1093"/>
    </location>
</feature>
<feature type="compositionally biased region" description="Basic residues" evidence="4">
    <location>
        <begin position="1161"/>
        <end position="1170"/>
    </location>
</feature>
<dbReference type="InterPro" id="IPR000477">
    <property type="entry name" value="RT_dom"/>
</dbReference>
<dbReference type="Gene3D" id="3.30.420.10">
    <property type="entry name" value="Ribonuclease H-like superfamily/Ribonuclease H"/>
    <property type="match status" value="2"/>
</dbReference>
<dbReference type="InterPro" id="IPR012337">
    <property type="entry name" value="RNaseH-like_sf"/>
</dbReference>
<dbReference type="GO" id="GO:0015074">
    <property type="term" value="P:DNA integration"/>
    <property type="evidence" value="ECO:0007669"/>
    <property type="project" value="InterPro"/>
</dbReference>
<accession>A0A3M0KIW6</accession>
<feature type="region of interest" description="Disordered" evidence="4">
    <location>
        <begin position="1542"/>
        <end position="1583"/>
    </location>
</feature>
<dbReference type="STRING" id="333673.A0A3M0KIW6"/>
<evidence type="ECO:0000256" key="3">
    <source>
        <dbReference type="SAM" id="Coils"/>
    </source>
</evidence>
<dbReference type="Pfam" id="PF17919">
    <property type="entry name" value="RT_RNaseH_2"/>
    <property type="match status" value="1"/>
</dbReference>
<dbReference type="Pfam" id="PF00665">
    <property type="entry name" value="rve"/>
    <property type="match status" value="1"/>
</dbReference>
<feature type="compositionally biased region" description="Polar residues" evidence="4">
    <location>
        <begin position="1547"/>
        <end position="1566"/>
    </location>
</feature>
<dbReference type="OrthoDB" id="9950135at2759"/>
<feature type="coiled-coil region" evidence="3">
    <location>
        <begin position="48"/>
        <end position="79"/>
    </location>
</feature>
<feature type="domain" description="Integrase catalytic" evidence="7">
    <location>
        <begin position="917"/>
        <end position="1091"/>
    </location>
</feature>
<evidence type="ECO:0000259" key="7">
    <source>
        <dbReference type="PROSITE" id="PS50994"/>
    </source>
</evidence>
<dbReference type="PANTHER" id="PTHR33064:SF29">
    <property type="entry name" value="PEPTIDASE A2 DOMAIN-CONTAINING PROTEIN-RELATED"/>
    <property type="match status" value="1"/>
</dbReference>
<evidence type="ECO:0000259" key="5">
    <source>
        <dbReference type="PROSITE" id="PS50878"/>
    </source>
</evidence>
<dbReference type="PROSITE" id="PS50879">
    <property type="entry name" value="RNASE_H_1"/>
    <property type="match status" value="1"/>
</dbReference>
<dbReference type="InterPro" id="IPR043128">
    <property type="entry name" value="Rev_trsase/Diguanyl_cyclase"/>
</dbReference>
<dbReference type="Gene3D" id="3.30.70.270">
    <property type="match status" value="2"/>
</dbReference>
<dbReference type="EC" id="3.1.26.4" evidence="2"/>
<feature type="region of interest" description="Disordered" evidence="4">
    <location>
        <begin position="1161"/>
        <end position="1193"/>
    </location>
</feature>
<dbReference type="InterPro" id="IPR002156">
    <property type="entry name" value="RNaseH_domain"/>
</dbReference>
<feature type="region of interest" description="Disordered" evidence="4">
    <location>
        <begin position="1225"/>
        <end position="1244"/>
    </location>
</feature>
<evidence type="ECO:0000256" key="4">
    <source>
        <dbReference type="SAM" id="MobiDB-lite"/>
    </source>
</evidence>
<dbReference type="InterPro" id="IPR001584">
    <property type="entry name" value="Integrase_cat-core"/>
</dbReference>
<dbReference type="InterPro" id="IPR041577">
    <property type="entry name" value="RT_RNaseH_2"/>
</dbReference>
<dbReference type="InterPro" id="IPR051320">
    <property type="entry name" value="Viral_Replic_Matur_Polypro"/>
</dbReference>
<dbReference type="PANTHER" id="PTHR33064">
    <property type="entry name" value="POL PROTEIN"/>
    <property type="match status" value="1"/>
</dbReference>
<comment type="similarity">
    <text evidence="1">Belongs to the beta type-B retroviral polymerase family. HERV class-II K(HML-2) pol subfamily.</text>
</comment>
<evidence type="ECO:0000313" key="9">
    <source>
        <dbReference type="Proteomes" id="UP000269221"/>
    </source>
</evidence>
<dbReference type="PROSITE" id="PS50878">
    <property type="entry name" value="RT_POL"/>
    <property type="match status" value="1"/>
</dbReference>
<name>A0A3M0KIW6_HIRRU</name>
<dbReference type="FunFam" id="3.30.70.270:FF:000020">
    <property type="entry name" value="Transposon Tf2-6 polyprotein-like Protein"/>
    <property type="match status" value="1"/>
</dbReference>
<dbReference type="SUPFAM" id="SSF53098">
    <property type="entry name" value="Ribonuclease H-like"/>
    <property type="match status" value="2"/>
</dbReference>
<feature type="domain" description="Reverse transcriptase" evidence="5">
    <location>
        <begin position="296"/>
        <end position="477"/>
    </location>
</feature>
<evidence type="ECO:0000313" key="8">
    <source>
        <dbReference type="EMBL" id="RMC10950.1"/>
    </source>
</evidence>
<dbReference type="Pfam" id="PF00075">
    <property type="entry name" value="RNase_H"/>
    <property type="match status" value="1"/>
</dbReference>
<gene>
    <name evidence="8" type="ORF">DUI87_12663</name>
</gene>
<dbReference type="InterPro" id="IPR036397">
    <property type="entry name" value="RNaseH_sf"/>
</dbReference>
<evidence type="ECO:0000259" key="6">
    <source>
        <dbReference type="PROSITE" id="PS50879"/>
    </source>
</evidence>
<dbReference type="PROSITE" id="PS50994">
    <property type="entry name" value="INTEGRASE"/>
    <property type="match status" value="1"/>
</dbReference>
<evidence type="ECO:0000256" key="2">
    <source>
        <dbReference type="ARBA" id="ARBA00012180"/>
    </source>
</evidence>
<organism evidence="8 9">
    <name type="scientific">Hirundo rustica rustica</name>
    <dbReference type="NCBI Taxonomy" id="333673"/>
    <lineage>
        <taxon>Eukaryota</taxon>
        <taxon>Metazoa</taxon>
        <taxon>Chordata</taxon>
        <taxon>Craniata</taxon>
        <taxon>Vertebrata</taxon>
        <taxon>Euteleostomi</taxon>
        <taxon>Archelosauria</taxon>
        <taxon>Archosauria</taxon>
        <taxon>Dinosauria</taxon>
        <taxon>Saurischia</taxon>
        <taxon>Theropoda</taxon>
        <taxon>Coelurosauria</taxon>
        <taxon>Aves</taxon>
        <taxon>Neognathae</taxon>
        <taxon>Neoaves</taxon>
        <taxon>Telluraves</taxon>
        <taxon>Australaves</taxon>
        <taxon>Passeriformes</taxon>
        <taxon>Sylvioidea</taxon>
        <taxon>Hirundinidae</taxon>
        <taxon>Hirundo</taxon>
    </lineage>
</organism>
<keyword evidence="3" id="KW-0175">Coiled coil</keyword>
<dbReference type="SUPFAM" id="SSF56672">
    <property type="entry name" value="DNA/RNA polymerases"/>
    <property type="match status" value="1"/>
</dbReference>
<dbReference type="GO" id="GO:0004523">
    <property type="term" value="F:RNA-DNA hybrid ribonuclease activity"/>
    <property type="evidence" value="ECO:0007669"/>
    <property type="project" value="UniProtKB-EC"/>
</dbReference>
<sequence>MLWNLATLRPSQYTTFIATIHPDNNRETVGSVANKLRNYESMISGPMQAQVSAVAKELREEMREKMEEVTEKMEEMMRRNSSHVAPVRVTGPRVRAQRPPARERGYTPRADLWFFLRDHGEDMGRCHGKPTSALAARVCELKERNTNRGGSTKMKCTLIPSEYVGTEPISIAGVTGGSQELTLLEAEVSLTGKEWQKHPIVTGSGAPCILGIDFLQNGYYKDSKGLRWAFGIAAVEAEGIKKLNSLPGLSENPSAVGHLQVEEQRVPVATSTVHRRQYQTNRDAVIPIHKMIRELESQGVVSKTHSPFNSPIWPVRKSDGEWRLTVDYRALNEVTPPLSAAVPDMLELQYELESKAAKWYATIDIANAFFSIPLAAECRPQFAFTWRGVQYTWNRLPQGWKHSPTICHGLIQAALEKGEAPEHLQYIDDIIVWGNTAMEVFEKGEKIIQILLKAGFAIKQSKVKGPAREIQFLGVKWQDGRRQIPTEVINKITAMSPPTSKKETQAFLGAIGFWRMHIPEYSQIVSPLYLVTRKKNDFHWGPEQQQAFAQIKQEIAHAVALGPVRTGPDVKNVFYSAAGNNGLSWSLWQKVPGETRGRPLGFWSQSYRGSEANYTPTKKEILAAYKGVQAASEVPSTHHATDATWSKWIALITQRARIGNPNRPGILEIITNWPEGENFGLIDEEEQEQLTRAEEGPPYNQLPAEKTRYALFTDGSCRIVGMNRKWKAAVWSPTRQVAQATEGEGGSSQLAELKAVQLALDIAEREKWPKLYLYTDSWMVANALWGWLDRWKKANWQRRGKPIWAADEWKDIATRVEKLPVKVRHVDAHVPKSWANEEHRNNEQVDQAAKIEVSEIDLDWQHKGELFLARWAHDASGHQGRDATYKWARDRGVNLTMDSISQVIHDCETCAAIKQAKRVKPLWYGRRWSKYKYGEAWQIDYITLPQTCQGKRYVLTMVEATTGWLETYPVPHTTARNTILGLEKQILWRHGTSERIESDNGTHFKNSLINTWAREHGIEWVYHIPYHAPAAGKVERCNGLLKTTLKALGGGTFKNWEINLAKATWLVNTRGSTNQEGPAQSEPLRTRDGETDPSGLAFAVESPKHRILQARATVFSFGLKKPIGVLRRSPPNGKLLSEKVTTCSWKYDPGNRDWKLFLHQKRPSQKRKEPKTKQTVSASTQTITEKKGTKNKATVSVSTQAVTEEKETKGAISISTQTVTEAEQPKPVAVAPVQKKKSKSKSVRIMTDEDVAGPSHSAEETEPEIITRSLSLGELRDLRREFTRQTNESILTWLLRIWDAAANDTILDGSEARQLGSLSRDVVIDQEIGRTQQTLSLWRRLLTSVRDRYLCKEDLQVHQGKWSTMEQGTRCLRELAVLEIIFSEDERFPKSPDDVQCTSQMWLRFARLGPEMYSRYLATLQWREGEDKVGVLVNKLRIYEDTVTAPFRTHVSSVETRLAEQVRSLIEEGHQKLKKELKEEIYHISPEPTRVSAIRSRYPPARERGYTPRGNLWSFLREHGEDMRNWDGKPTSSLAARVRELKRETPTMKSSSRANTAPVSKAQNPRQYKKNDMTDPLEGPQEHIYRKKATCTMTRNRGALPLARYVGTESISISGVTGGSQQLTVLEAEVSLTGNGWQKHPIVTGPEAPCILGIDYLRNGYFKDPKGYRWAFGIAAVETEDIRQLSTLPGLSDDSCAVGLLRVEEQQVPIATTTVHTDGNTAPTETL</sequence>
<dbReference type="EMBL" id="QRBI01000111">
    <property type="protein sequence ID" value="RMC10950.1"/>
    <property type="molecule type" value="Genomic_DNA"/>
</dbReference>
<feature type="compositionally biased region" description="Polar residues" evidence="4">
    <location>
        <begin position="1173"/>
        <end position="1183"/>
    </location>
</feature>
<comment type="caution">
    <text evidence="8">The sequence shown here is derived from an EMBL/GenBank/DDBJ whole genome shotgun (WGS) entry which is preliminary data.</text>
</comment>
<proteinExistence type="inferred from homology"/>
<dbReference type="Gene3D" id="3.10.10.10">
    <property type="entry name" value="HIV Type 1 Reverse Transcriptase, subunit A, domain 1"/>
    <property type="match status" value="1"/>
</dbReference>
<dbReference type="GO" id="GO:0003676">
    <property type="term" value="F:nucleic acid binding"/>
    <property type="evidence" value="ECO:0007669"/>
    <property type="project" value="InterPro"/>
</dbReference>
<protein>
    <recommendedName>
        <fullName evidence="2">ribonuclease H</fullName>
        <ecNumber evidence="2">3.1.26.4</ecNumber>
    </recommendedName>
</protein>
<feature type="domain" description="RNase H type-1" evidence="6">
    <location>
        <begin position="705"/>
        <end position="854"/>
    </location>
</feature>
<feature type="compositionally biased region" description="Polar residues" evidence="4">
    <location>
        <begin position="1069"/>
        <end position="1078"/>
    </location>
</feature>
<reference evidence="8 9" key="1">
    <citation type="submission" date="2018-07" db="EMBL/GenBank/DDBJ databases">
        <title>A high quality draft genome assembly of the barn swallow (H. rustica rustica).</title>
        <authorList>
            <person name="Formenti G."/>
            <person name="Chiara M."/>
            <person name="Poveda L."/>
            <person name="Francoijs K.-J."/>
            <person name="Bonisoli-Alquati A."/>
            <person name="Canova L."/>
            <person name="Gianfranceschi L."/>
            <person name="Horner D.S."/>
            <person name="Saino N."/>
        </authorList>
    </citation>
    <scope>NUCLEOTIDE SEQUENCE [LARGE SCALE GENOMIC DNA]</scope>
    <source>
        <strain evidence="8">Chelidonia</strain>
        <tissue evidence="8">Blood</tissue>
    </source>
</reference>
<evidence type="ECO:0000256" key="1">
    <source>
        <dbReference type="ARBA" id="ARBA00010879"/>
    </source>
</evidence>
<keyword evidence="9" id="KW-1185">Reference proteome</keyword>